<dbReference type="PANTHER" id="PTHR43176">
    <property type="entry name" value="3-HYDROXYISOBUTYRYL-COA HYDROLASE-RELATED"/>
    <property type="match status" value="1"/>
</dbReference>
<protein>
    <recommendedName>
        <fullName evidence="2">3-hydroxyisobutyryl-CoA hydrolase</fullName>
        <ecNumber evidence="2">3.1.2.4</ecNumber>
    </recommendedName>
</protein>
<evidence type="ECO:0000256" key="1">
    <source>
        <dbReference type="ARBA" id="ARBA00001709"/>
    </source>
</evidence>
<accession>A0A9P6DKP7</accession>
<dbReference type="InterPro" id="IPR029045">
    <property type="entry name" value="ClpP/crotonase-like_dom_sf"/>
</dbReference>
<dbReference type="GO" id="GO:0003860">
    <property type="term" value="F:3-hydroxyisobutyryl-CoA hydrolase activity"/>
    <property type="evidence" value="ECO:0007669"/>
    <property type="project" value="UniProtKB-EC"/>
</dbReference>
<evidence type="ECO:0000313" key="6">
    <source>
        <dbReference type="Proteomes" id="UP000886523"/>
    </source>
</evidence>
<comment type="catalytic activity">
    <reaction evidence="1">
        <text>3-hydroxy-2-methylpropanoyl-CoA + H2O = 3-hydroxy-2-methylpropanoate + CoA + H(+)</text>
        <dbReference type="Rhea" id="RHEA:20888"/>
        <dbReference type="ChEBI" id="CHEBI:11805"/>
        <dbReference type="ChEBI" id="CHEBI:15377"/>
        <dbReference type="ChEBI" id="CHEBI:15378"/>
        <dbReference type="ChEBI" id="CHEBI:57287"/>
        <dbReference type="ChEBI" id="CHEBI:57340"/>
        <dbReference type="EC" id="3.1.2.4"/>
    </reaction>
</comment>
<dbReference type="EMBL" id="MU129164">
    <property type="protein sequence ID" value="KAF9505267.1"/>
    <property type="molecule type" value="Genomic_DNA"/>
</dbReference>
<comment type="caution">
    <text evidence="5">The sequence shown here is derived from an EMBL/GenBank/DDBJ whole genome shotgun (WGS) entry which is preliminary data.</text>
</comment>
<dbReference type="Gene3D" id="3.90.226.10">
    <property type="entry name" value="2-enoyl-CoA Hydratase, Chain A, domain 1"/>
    <property type="match status" value="1"/>
</dbReference>
<dbReference type="Pfam" id="PF16113">
    <property type="entry name" value="ECH_2"/>
    <property type="match status" value="1"/>
</dbReference>
<organism evidence="5 6">
    <name type="scientific">Hydnum rufescens UP504</name>
    <dbReference type="NCBI Taxonomy" id="1448309"/>
    <lineage>
        <taxon>Eukaryota</taxon>
        <taxon>Fungi</taxon>
        <taxon>Dikarya</taxon>
        <taxon>Basidiomycota</taxon>
        <taxon>Agaricomycotina</taxon>
        <taxon>Agaricomycetes</taxon>
        <taxon>Cantharellales</taxon>
        <taxon>Hydnaceae</taxon>
        <taxon>Hydnum</taxon>
    </lineage>
</organism>
<gene>
    <name evidence="5" type="ORF">BS47DRAFT_1489885</name>
</gene>
<dbReference type="OrthoDB" id="1737613at2759"/>
<evidence type="ECO:0000256" key="2">
    <source>
        <dbReference type="ARBA" id="ARBA00011915"/>
    </source>
</evidence>
<sequence length="316" mass="34414">MGKIIIGRGNGTAFCAGGDAKIGGDVDLPACTAHRMAIENAVFAMLDAKLNAFRMSDPHMSSDGKIGTYLAVTGNSILGHKIRHLGLATHCIPSRRIPSVLERLGQVRIALDGASACKDVESVIAELETFAAPESVREEDRSEVEKWARMTLDVPALRSPTSLKAAFEAIRIAGRKDYNPLQRDLAINIAFAVSTSPPSFLPFPLLITLFMLMNKDPANKRPNWSPSTLEEVSPATARTPAEINLRYYVLPRENDVGAFVLENTSDSGASGVSAEEVVAHFEGKTRGKSGVWFKVKEVLVRRCETMMDGWLRIFSV</sequence>
<dbReference type="InterPro" id="IPR032259">
    <property type="entry name" value="HIBYL-CoA-H"/>
</dbReference>
<name>A0A9P6DKP7_9AGAM</name>
<keyword evidence="3" id="KW-0378">Hydrolase</keyword>
<evidence type="ECO:0000259" key="4">
    <source>
        <dbReference type="Pfam" id="PF16113"/>
    </source>
</evidence>
<dbReference type="EC" id="3.1.2.4" evidence="2"/>
<dbReference type="Proteomes" id="UP000886523">
    <property type="component" value="Unassembled WGS sequence"/>
</dbReference>
<feature type="domain" description="Enoyl-CoA hydratase/isomerase" evidence="4">
    <location>
        <begin position="22"/>
        <end position="236"/>
    </location>
</feature>
<dbReference type="SUPFAM" id="SSF52096">
    <property type="entry name" value="ClpP/crotonase"/>
    <property type="match status" value="1"/>
</dbReference>
<evidence type="ECO:0000313" key="5">
    <source>
        <dbReference type="EMBL" id="KAF9505267.1"/>
    </source>
</evidence>
<dbReference type="GO" id="GO:0006574">
    <property type="term" value="P:L-valine catabolic process"/>
    <property type="evidence" value="ECO:0007669"/>
    <property type="project" value="TreeGrafter"/>
</dbReference>
<dbReference type="PANTHER" id="PTHR43176:SF3">
    <property type="entry name" value="3-HYDROXYISOBUTYRYL-COA HYDROLASE, MITOCHONDRIAL"/>
    <property type="match status" value="1"/>
</dbReference>
<proteinExistence type="predicted"/>
<keyword evidence="6" id="KW-1185">Reference proteome</keyword>
<reference evidence="5" key="1">
    <citation type="journal article" date="2020" name="Nat. Commun.">
        <title>Large-scale genome sequencing of mycorrhizal fungi provides insights into the early evolution of symbiotic traits.</title>
        <authorList>
            <person name="Miyauchi S."/>
            <person name="Kiss E."/>
            <person name="Kuo A."/>
            <person name="Drula E."/>
            <person name="Kohler A."/>
            <person name="Sanchez-Garcia M."/>
            <person name="Morin E."/>
            <person name="Andreopoulos B."/>
            <person name="Barry K.W."/>
            <person name="Bonito G."/>
            <person name="Buee M."/>
            <person name="Carver A."/>
            <person name="Chen C."/>
            <person name="Cichocki N."/>
            <person name="Clum A."/>
            <person name="Culley D."/>
            <person name="Crous P.W."/>
            <person name="Fauchery L."/>
            <person name="Girlanda M."/>
            <person name="Hayes R.D."/>
            <person name="Keri Z."/>
            <person name="LaButti K."/>
            <person name="Lipzen A."/>
            <person name="Lombard V."/>
            <person name="Magnuson J."/>
            <person name="Maillard F."/>
            <person name="Murat C."/>
            <person name="Nolan M."/>
            <person name="Ohm R.A."/>
            <person name="Pangilinan J."/>
            <person name="Pereira M.F."/>
            <person name="Perotto S."/>
            <person name="Peter M."/>
            <person name="Pfister S."/>
            <person name="Riley R."/>
            <person name="Sitrit Y."/>
            <person name="Stielow J.B."/>
            <person name="Szollosi G."/>
            <person name="Zifcakova L."/>
            <person name="Stursova M."/>
            <person name="Spatafora J.W."/>
            <person name="Tedersoo L."/>
            <person name="Vaario L.M."/>
            <person name="Yamada A."/>
            <person name="Yan M."/>
            <person name="Wang P."/>
            <person name="Xu J."/>
            <person name="Bruns T."/>
            <person name="Baldrian P."/>
            <person name="Vilgalys R."/>
            <person name="Dunand C."/>
            <person name="Henrissat B."/>
            <person name="Grigoriev I.V."/>
            <person name="Hibbett D."/>
            <person name="Nagy L.G."/>
            <person name="Martin F.M."/>
        </authorList>
    </citation>
    <scope>NUCLEOTIDE SEQUENCE</scope>
    <source>
        <strain evidence="5">UP504</strain>
    </source>
</reference>
<dbReference type="InterPro" id="IPR045004">
    <property type="entry name" value="ECH_dom"/>
</dbReference>
<evidence type="ECO:0000256" key="3">
    <source>
        <dbReference type="ARBA" id="ARBA00022801"/>
    </source>
</evidence>
<dbReference type="AlphaFoldDB" id="A0A9P6DKP7"/>